<name>A0A0K2U6D8_LEPSM</name>
<reference evidence="1" key="1">
    <citation type="submission" date="2014-05" db="EMBL/GenBank/DDBJ databases">
        <authorList>
            <person name="Chronopoulou M."/>
        </authorList>
    </citation>
    <scope>NUCLEOTIDE SEQUENCE</scope>
    <source>
        <tissue evidence="1">Whole organism</tissue>
    </source>
</reference>
<protein>
    <submittedName>
        <fullName evidence="1">Uncharacterized protein</fullName>
    </submittedName>
</protein>
<accession>A0A0K2U6D8</accession>
<sequence>QGQEMVAVKSVIILKNSINDRSIIRTSKIVILMVTINALETTPSMELYKHTPTNYSIYI</sequence>
<feature type="non-terminal residue" evidence="1">
    <location>
        <position position="1"/>
    </location>
</feature>
<dbReference type="AlphaFoldDB" id="A0A0K2U6D8"/>
<dbReference type="EMBL" id="HACA01016468">
    <property type="protein sequence ID" value="CDW33829.1"/>
    <property type="molecule type" value="Transcribed_RNA"/>
</dbReference>
<organism evidence="1">
    <name type="scientific">Lepeophtheirus salmonis</name>
    <name type="common">Salmon louse</name>
    <name type="synonym">Caligus salmonis</name>
    <dbReference type="NCBI Taxonomy" id="72036"/>
    <lineage>
        <taxon>Eukaryota</taxon>
        <taxon>Metazoa</taxon>
        <taxon>Ecdysozoa</taxon>
        <taxon>Arthropoda</taxon>
        <taxon>Crustacea</taxon>
        <taxon>Multicrustacea</taxon>
        <taxon>Hexanauplia</taxon>
        <taxon>Copepoda</taxon>
        <taxon>Siphonostomatoida</taxon>
        <taxon>Caligidae</taxon>
        <taxon>Lepeophtheirus</taxon>
    </lineage>
</organism>
<dbReference type="EMBL" id="HACA01016467">
    <property type="protein sequence ID" value="CDW33828.1"/>
    <property type="molecule type" value="Transcribed_RNA"/>
</dbReference>
<evidence type="ECO:0000313" key="1">
    <source>
        <dbReference type="EMBL" id="CDW33829.1"/>
    </source>
</evidence>
<proteinExistence type="predicted"/>